<dbReference type="SUPFAM" id="SSF49313">
    <property type="entry name" value="Cadherin-like"/>
    <property type="match status" value="12"/>
</dbReference>
<dbReference type="Pfam" id="PF03797">
    <property type="entry name" value="Autotransporter"/>
    <property type="match status" value="1"/>
</dbReference>
<dbReference type="InterPro" id="IPR036709">
    <property type="entry name" value="Autotransporte_beta_dom_sf"/>
</dbReference>
<dbReference type="Pfam" id="PF17963">
    <property type="entry name" value="Big_9"/>
    <property type="match status" value="2"/>
</dbReference>
<dbReference type="InterPro" id="IPR005546">
    <property type="entry name" value="Autotransporte_beta"/>
</dbReference>
<dbReference type="GO" id="GO:0005509">
    <property type="term" value="F:calcium ion binding"/>
    <property type="evidence" value="ECO:0007669"/>
    <property type="project" value="InterPro"/>
</dbReference>
<dbReference type="PANTHER" id="PTHR37494:SF1">
    <property type="entry name" value="STAPHYLOCOCCUS AUREUS SURFACE PROTEIN A"/>
    <property type="match status" value="1"/>
</dbReference>
<dbReference type="RefSeq" id="WP_126687142.1">
    <property type="nucleotide sequence ID" value="NZ_RYYV01000039.1"/>
</dbReference>
<evidence type="ECO:0000259" key="1">
    <source>
        <dbReference type="PROSITE" id="PS51208"/>
    </source>
</evidence>
<dbReference type="Gene3D" id="2.60.40.10">
    <property type="entry name" value="Immunoglobulins"/>
    <property type="match status" value="13"/>
</dbReference>
<dbReference type="Proteomes" id="UP000274358">
    <property type="component" value="Unassembled WGS sequence"/>
</dbReference>
<accession>A0A3S0R0B2</accession>
<gene>
    <name evidence="2" type="ORF">EKH80_22990</name>
</gene>
<dbReference type="InterPro" id="IPR013783">
    <property type="entry name" value="Ig-like_fold"/>
</dbReference>
<dbReference type="SUPFAM" id="SSF103515">
    <property type="entry name" value="Autotransporter"/>
    <property type="match status" value="1"/>
</dbReference>
<dbReference type="PANTHER" id="PTHR37494">
    <property type="entry name" value="HEMAGGLUTININ"/>
    <property type="match status" value="1"/>
</dbReference>
<dbReference type="SMART" id="SM00869">
    <property type="entry name" value="Autotransporter"/>
    <property type="match status" value="1"/>
</dbReference>
<reference evidence="2 3" key="1">
    <citation type="submission" date="2018-12" db="EMBL/GenBank/DDBJ databases">
        <title>Dyella dinghuensis sp. nov. DHOA06 and Dyella choica sp. nov. 4M-K27, isolated from forest soil.</title>
        <authorList>
            <person name="Qiu L.-H."/>
            <person name="Gao Z.-H."/>
        </authorList>
    </citation>
    <scope>NUCLEOTIDE SEQUENCE [LARGE SCALE GENOMIC DNA]</scope>
    <source>
        <strain evidence="2 3">4M-K27</strain>
    </source>
</reference>
<evidence type="ECO:0000313" key="3">
    <source>
        <dbReference type="Proteomes" id="UP000274358"/>
    </source>
</evidence>
<evidence type="ECO:0000313" key="2">
    <source>
        <dbReference type="EMBL" id="RUL69092.1"/>
    </source>
</evidence>
<feature type="domain" description="Autotransporter" evidence="1">
    <location>
        <begin position="1713"/>
        <end position="1992"/>
    </location>
</feature>
<comment type="caution">
    <text evidence="2">The sequence shown here is derived from an EMBL/GenBank/DDBJ whole genome shotgun (WGS) entry which is preliminary data.</text>
</comment>
<dbReference type="GO" id="GO:0016020">
    <property type="term" value="C:membrane"/>
    <property type="evidence" value="ECO:0007669"/>
    <property type="project" value="InterPro"/>
</dbReference>
<dbReference type="OrthoDB" id="5720638at2"/>
<dbReference type="PROSITE" id="PS51208">
    <property type="entry name" value="AUTOTRANSPORTER"/>
    <property type="match status" value="1"/>
</dbReference>
<dbReference type="Gene3D" id="2.40.128.130">
    <property type="entry name" value="Autotransporter beta-domain"/>
    <property type="match status" value="1"/>
</dbReference>
<name>A0A3S0R0B2_9GAMM</name>
<dbReference type="EMBL" id="RYYV01000039">
    <property type="protein sequence ID" value="RUL69092.1"/>
    <property type="molecule type" value="Genomic_DNA"/>
</dbReference>
<sequence>MKLHRLSKDGVFLRHRATDYGFWGFAWLLSPGLADLRANRRAQDDRANHFTAAAIGSIRITSALCRLLLALWLAALTWMPLTAQAQTNLTGCPSSFEVPAGGSATLDTYQCPGLSSVGTFFPAFVPDTYTSGSDTVNTAHGTATNVGNGDEFLTYTNNGTDPATSDTYTWADAFGQTHTHTETISILRISTASLPNATVGSAYNQTISGAGGTVSSYTFTHTTLPPGLSLNTTSGVLSGTPTTAGSFPFTVTLSDGIVSISQNYSFTVANPSVTISPTSLPSGTVGVAYSQSVTASGGTAPYTYSISAGALPAGLSLSSSGVISGTPTAGGTFSFTVHVTDASSNTATQTYSGFTVNAPTITLSPTSLPGATQYSAYSQTITASGGTGTYTYAVTSGSLPAGMALSSSGVLSGTPTGSTTANFTITATDSSTGGGPYTGSRAYSLAITASPPTITTASVANGTVGVSYNQTLSASGGLAPYTFSISAGSLPAGISLSSSGVISGTPTAGGSFTFTVMVTDAASNTATRTYTAVTINPPTITLSPSSLPGATQNSAYSQTITASGGTSTYTYAVTSGGLPAGLALSSSGVLSGTPTGYGSSTFTITATDSSTGTGHYTGSQAYILSVAGTTPTITTVSVANGTVGVSYSQTISASNGNAPYTFSISAGSLPAGISLSSSGVLSGTPTAGGNYTFTVTVTDAASSTATRTYTAVAINPPIITVSPSSLTTATQNSAYSQTITASGGTATYTYTVISGTLPAGVALTSAGVLSGTPTVYGNYSFTIAATDSSTGTGPYTGSTAYSLSVTASTPVISPTSLPNGTVGTSYSQVISASNGNAPYTFSPNAGSLPAGLTLNSNGTLSGTPTAGGSYSFTVKVTDAASSTATQSYASVTINAPTLSLSPATIPAATIGVSYTQSFSAGSGTSPYIYAESGTLPAGMNWNSSTATLSGTPSQAGSFPITVQVTDSSGGTGPYTHNFNYTVQVNAASLSITPGNNTAFTATYATAYSQSFSGSGGTSPYTFHVSSGSLPAGLSLSNSGVLSGTSTQTGHFSFAVTMTDSSTGTGAPFSTTANYSLTVNSSSITLTPTTLSSGAVSASYSAQLSASGGIGPYSFSVTSGALPAGLTLSSSGALSGTPTAAGAFNVTVTATDANSFTGSQSYTLTIAGPTLSLNPTSSSLPTATAESAYAQSFTASGGTAPYHYSVTSGTLPTGVTLSSAGALSGTPTVAGSYTFSITATDSSSGTGAPFTATRSYSLTINAPTLTIAPTSLPNPQQAVAYSQQLSASGGAGGYTYTVTGGSLPGGLALSNAGLLSGTPTANGTFSFTVTAKDGNNFTASQSYTVSVRQAVPIAGNDTATTPANQAVTIAVTSVDTGGPISSVAIASTPSHGTASVSGLNILYTPNSNFFGTDMLTYTATGPGGTSAAATVTITVTPLAVPTAPAQSVTTLNNQPLTINATQGATGAPYTAVTIVQQPSTGQAVVSGTNLIFTPTAGASGKATLLYTLTNPFGVSSPITVTITTDPIPVAIAQTATIVAGRTLQVNLTQGAQGGPFNAASLVSLSPASAGTASIQSVSGGYQLTFTGTPTFSGTAVVTFTLSNAYAVSTPATVSIAVSARPDPSKDPTVTGMLAAQVDATRSFALGQIDNFQQRLEVLHNGGGEGFQNGLSFSSDSMQFQQQMRQMQNMPTNINRRYWADPQQPAAPTSSTSSTLPDGYGLWTGGAINFGSRSSSESMSGFGFNTSGVSAGIDKRITSSFAMGGGFGYGHNDTVINHGDSRNDADSYSLVMYASYNPGTSTFVDGVLGYQWLSFDTQRQITIDGNRVNGHRNGTQWFGSFSAGYLWSPDAWRISPYGRIDLAHGQLNSYTEHGDAIYALHYQNQTVSTSTSSVGLLSGYTFKRDDSVVIPQLRLEYGHDFQSASEATMSYADLLSGPYYRAAVDRLARNHFLIGFGVNWQYRGGTMIRLEYDDQIDSSNQNNQTIMFGVQMPLH</sequence>
<dbReference type="Gene3D" id="2.60.40.3440">
    <property type="match status" value="2"/>
</dbReference>
<keyword evidence="3" id="KW-1185">Reference proteome</keyword>
<proteinExistence type="predicted"/>
<protein>
    <submittedName>
        <fullName evidence="2">Autotransporter domain-containing protein</fullName>
    </submittedName>
</protein>
<organism evidence="2 3">
    <name type="scientific">Dyella choica</name>
    <dbReference type="NCBI Taxonomy" id="1927959"/>
    <lineage>
        <taxon>Bacteria</taxon>
        <taxon>Pseudomonadati</taxon>
        <taxon>Pseudomonadota</taxon>
        <taxon>Gammaproteobacteria</taxon>
        <taxon>Lysobacterales</taxon>
        <taxon>Rhodanobacteraceae</taxon>
        <taxon>Dyella</taxon>
    </lineage>
</organism>
<dbReference type="Pfam" id="PF05345">
    <property type="entry name" value="He_PIG"/>
    <property type="match status" value="13"/>
</dbReference>
<dbReference type="InterPro" id="IPR015919">
    <property type="entry name" value="Cadherin-like_sf"/>
</dbReference>